<dbReference type="RefSeq" id="WP_280139632.1">
    <property type="nucleotide sequence ID" value="NZ_FMZM01000004.1"/>
</dbReference>
<reference evidence="3 4" key="1">
    <citation type="submission" date="2016-10" db="EMBL/GenBank/DDBJ databases">
        <authorList>
            <person name="de Groot N.N."/>
        </authorList>
    </citation>
    <scope>NUCLEOTIDE SEQUENCE [LARGE SCALE GENOMIC DNA]</scope>
    <source>
        <strain evidence="3 4">CGMCC 4.6858</strain>
    </source>
</reference>
<evidence type="ECO:0000256" key="1">
    <source>
        <dbReference type="ARBA" id="ARBA00007274"/>
    </source>
</evidence>
<dbReference type="AlphaFoldDB" id="A0A1G6PU23"/>
<protein>
    <submittedName>
        <fullName evidence="3">Acetyltransferase (Isoleucine patch superfamily)</fullName>
    </submittedName>
</protein>
<dbReference type="InterPro" id="IPR051159">
    <property type="entry name" value="Hexapeptide_acetyltransf"/>
</dbReference>
<keyword evidence="4" id="KW-1185">Reference proteome</keyword>
<name>A0A1G6PU23_9ACTN</name>
<evidence type="ECO:0000256" key="2">
    <source>
        <dbReference type="ARBA" id="ARBA00022679"/>
    </source>
</evidence>
<dbReference type="EMBL" id="FMZM01000004">
    <property type="protein sequence ID" value="SDC83016.1"/>
    <property type="molecule type" value="Genomic_DNA"/>
</dbReference>
<dbReference type="Gene3D" id="2.160.10.10">
    <property type="entry name" value="Hexapeptide repeat proteins"/>
    <property type="match status" value="2"/>
</dbReference>
<dbReference type="PANTHER" id="PTHR23416">
    <property type="entry name" value="SIALIC ACID SYNTHASE-RELATED"/>
    <property type="match status" value="1"/>
</dbReference>
<dbReference type="CDD" id="cd04647">
    <property type="entry name" value="LbH_MAT_like"/>
    <property type="match status" value="1"/>
</dbReference>
<evidence type="ECO:0000313" key="3">
    <source>
        <dbReference type="EMBL" id="SDC83016.1"/>
    </source>
</evidence>
<proteinExistence type="inferred from homology"/>
<sequence>MSRRRRWISAATHAAWGWLDRAGEIVPGTRAADAFGSFGPGSCLGFPTATLMNVGSIHLGSRTLVGRQATLSVGYSPGDAVLPERGLVIGDRCVIGARTSLTAHESIVVGDDVWCGQDVFVSDASHGYQDPDIPIGRQFGQHSPVVIGDGCWIGHGAIVLPGTTLGRHVIVAAGSVVRGTVEDHAIVAGVPARVVRRYESGVGWIGAGGDVRPEVGPDPRLR</sequence>
<accession>A0A1G6PU23</accession>
<dbReference type="Pfam" id="PF00132">
    <property type="entry name" value="Hexapep"/>
    <property type="match status" value="1"/>
</dbReference>
<comment type="similarity">
    <text evidence="1">Belongs to the transferase hexapeptide repeat family.</text>
</comment>
<dbReference type="GO" id="GO:0008374">
    <property type="term" value="F:O-acyltransferase activity"/>
    <property type="evidence" value="ECO:0007669"/>
    <property type="project" value="TreeGrafter"/>
</dbReference>
<gene>
    <name evidence="3" type="ORF">SAMN05421872_104131</name>
</gene>
<dbReference type="Pfam" id="PF14602">
    <property type="entry name" value="Hexapep_2"/>
    <property type="match status" value="1"/>
</dbReference>
<dbReference type="STRING" id="1045774.SAMN05421872_104131"/>
<dbReference type="SUPFAM" id="SSF51161">
    <property type="entry name" value="Trimeric LpxA-like enzymes"/>
    <property type="match status" value="1"/>
</dbReference>
<evidence type="ECO:0000313" key="4">
    <source>
        <dbReference type="Proteomes" id="UP000199034"/>
    </source>
</evidence>
<dbReference type="GO" id="GO:0005829">
    <property type="term" value="C:cytosol"/>
    <property type="evidence" value="ECO:0007669"/>
    <property type="project" value="TreeGrafter"/>
</dbReference>
<dbReference type="InterPro" id="IPR001451">
    <property type="entry name" value="Hexapep"/>
</dbReference>
<dbReference type="Proteomes" id="UP000199034">
    <property type="component" value="Unassembled WGS sequence"/>
</dbReference>
<dbReference type="InterPro" id="IPR011004">
    <property type="entry name" value="Trimer_LpxA-like_sf"/>
</dbReference>
<keyword evidence="2 3" id="KW-0808">Transferase</keyword>
<organism evidence="3 4">
    <name type="scientific">Nocardioides lianchengensis</name>
    <dbReference type="NCBI Taxonomy" id="1045774"/>
    <lineage>
        <taxon>Bacteria</taxon>
        <taxon>Bacillati</taxon>
        <taxon>Actinomycetota</taxon>
        <taxon>Actinomycetes</taxon>
        <taxon>Propionibacteriales</taxon>
        <taxon>Nocardioidaceae</taxon>
        <taxon>Nocardioides</taxon>
    </lineage>
</organism>
<dbReference type="PANTHER" id="PTHR23416:SF23">
    <property type="entry name" value="ACETYLTRANSFERASE C18B11.09C-RELATED"/>
    <property type="match status" value="1"/>
</dbReference>